<proteinExistence type="predicted"/>
<evidence type="ECO:0000256" key="3">
    <source>
        <dbReference type="ARBA" id="ARBA00022692"/>
    </source>
</evidence>
<evidence type="ECO:0000256" key="7">
    <source>
        <dbReference type="SAM" id="Phobius"/>
    </source>
</evidence>
<dbReference type="OrthoDB" id="4139357at2759"/>
<dbReference type="PANTHER" id="PTHR23511:SF5">
    <property type="entry name" value="MAJOR FACILITATOR-TYPE TRANSPORTER HXNZ-RELATED"/>
    <property type="match status" value="1"/>
</dbReference>
<evidence type="ECO:0000256" key="4">
    <source>
        <dbReference type="ARBA" id="ARBA00022989"/>
    </source>
</evidence>
<feature type="compositionally biased region" description="Polar residues" evidence="6">
    <location>
        <begin position="1"/>
        <end position="12"/>
    </location>
</feature>
<dbReference type="SUPFAM" id="SSF103473">
    <property type="entry name" value="MFS general substrate transporter"/>
    <property type="match status" value="1"/>
</dbReference>
<keyword evidence="2" id="KW-0813">Transport</keyword>
<evidence type="ECO:0000256" key="6">
    <source>
        <dbReference type="SAM" id="MobiDB-lite"/>
    </source>
</evidence>
<feature type="transmembrane region" description="Helical" evidence="7">
    <location>
        <begin position="211"/>
        <end position="230"/>
    </location>
</feature>
<dbReference type="Proteomes" id="UP000799770">
    <property type="component" value="Unassembled WGS sequence"/>
</dbReference>
<accession>A0A6A5YNS3</accession>
<dbReference type="AlphaFoldDB" id="A0A6A5YNS3"/>
<dbReference type="InterPro" id="IPR036259">
    <property type="entry name" value="MFS_trans_sf"/>
</dbReference>
<reference evidence="8" key="1">
    <citation type="journal article" date="2020" name="Stud. Mycol.">
        <title>101 Dothideomycetes genomes: a test case for predicting lifestyles and emergence of pathogens.</title>
        <authorList>
            <person name="Haridas S."/>
            <person name="Albert R."/>
            <person name="Binder M."/>
            <person name="Bloem J."/>
            <person name="Labutti K."/>
            <person name="Salamov A."/>
            <person name="Andreopoulos B."/>
            <person name="Baker S."/>
            <person name="Barry K."/>
            <person name="Bills G."/>
            <person name="Bluhm B."/>
            <person name="Cannon C."/>
            <person name="Castanera R."/>
            <person name="Culley D."/>
            <person name="Daum C."/>
            <person name="Ezra D."/>
            <person name="Gonzalez J."/>
            <person name="Henrissat B."/>
            <person name="Kuo A."/>
            <person name="Liang C."/>
            <person name="Lipzen A."/>
            <person name="Lutzoni F."/>
            <person name="Magnuson J."/>
            <person name="Mondo S."/>
            <person name="Nolan M."/>
            <person name="Ohm R."/>
            <person name="Pangilinan J."/>
            <person name="Park H.-J."/>
            <person name="Ramirez L."/>
            <person name="Alfaro M."/>
            <person name="Sun H."/>
            <person name="Tritt A."/>
            <person name="Yoshinaga Y."/>
            <person name="Zwiers L.-H."/>
            <person name="Turgeon B."/>
            <person name="Goodwin S."/>
            <person name="Spatafora J."/>
            <person name="Crous P."/>
            <person name="Grigoriev I."/>
        </authorList>
    </citation>
    <scope>NUCLEOTIDE SEQUENCE</scope>
    <source>
        <strain evidence="8">CBS 627.86</strain>
    </source>
</reference>
<evidence type="ECO:0000256" key="5">
    <source>
        <dbReference type="ARBA" id="ARBA00023136"/>
    </source>
</evidence>
<evidence type="ECO:0000256" key="1">
    <source>
        <dbReference type="ARBA" id="ARBA00004141"/>
    </source>
</evidence>
<keyword evidence="9" id="KW-1185">Reference proteome</keyword>
<keyword evidence="4 7" id="KW-1133">Transmembrane helix</keyword>
<name>A0A6A5YNS3_9PLEO</name>
<evidence type="ECO:0000313" key="9">
    <source>
        <dbReference type="Proteomes" id="UP000799770"/>
    </source>
</evidence>
<comment type="subcellular location">
    <subcellularLocation>
        <location evidence="1">Membrane</location>
        <topology evidence="1">Multi-pass membrane protein</topology>
    </subcellularLocation>
</comment>
<protein>
    <submittedName>
        <fullName evidence="8">Major facilitator superfamily domain-containing protein</fullName>
    </submittedName>
</protein>
<dbReference type="PANTHER" id="PTHR23511">
    <property type="entry name" value="SYNAPTIC VESICLE GLYCOPROTEIN 2"/>
    <property type="match status" value="1"/>
</dbReference>
<evidence type="ECO:0000256" key="2">
    <source>
        <dbReference type="ARBA" id="ARBA00022448"/>
    </source>
</evidence>
<evidence type="ECO:0000313" key="8">
    <source>
        <dbReference type="EMBL" id="KAF2108027.1"/>
    </source>
</evidence>
<sequence>MSKIQEPSISSPDSHELSEKAANTGHPDYHGIDARALPMGADEVYEKKIAIMNEALIDLVSFDSTSDIFWFWMQAITIISAPVKTEFAVKGIAIQAICGIPASIIGGFTVDMKHIGRKGTGTIACICTGLFLFLFTRANTGASVLGFTCVTCAIAFFQNLVYGLLYSYTPELFPAPIRGTANGLVALFNRLSGLMAPIIAAYVSIETDTTVWIPAALSVVAGFVFLALPYEMRGRAAS</sequence>
<dbReference type="GO" id="GO:0016020">
    <property type="term" value="C:membrane"/>
    <property type="evidence" value="ECO:0007669"/>
    <property type="project" value="UniProtKB-SubCell"/>
</dbReference>
<dbReference type="EMBL" id="ML977350">
    <property type="protein sequence ID" value="KAF2108027.1"/>
    <property type="molecule type" value="Genomic_DNA"/>
</dbReference>
<feature type="transmembrane region" description="Helical" evidence="7">
    <location>
        <begin position="121"/>
        <end position="138"/>
    </location>
</feature>
<keyword evidence="5 7" id="KW-0472">Membrane</keyword>
<organism evidence="8 9">
    <name type="scientific">Lophiotrema nucula</name>
    <dbReference type="NCBI Taxonomy" id="690887"/>
    <lineage>
        <taxon>Eukaryota</taxon>
        <taxon>Fungi</taxon>
        <taxon>Dikarya</taxon>
        <taxon>Ascomycota</taxon>
        <taxon>Pezizomycotina</taxon>
        <taxon>Dothideomycetes</taxon>
        <taxon>Pleosporomycetidae</taxon>
        <taxon>Pleosporales</taxon>
        <taxon>Lophiotremataceae</taxon>
        <taxon>Lophiotrema</taxon>
    </lineage>
</organism>
<dbReference type="Gene3D" id="1.20.1250.20">
    <property type="entry name" value="MFS general substrate transporter like domains"/>
    <property type="match status" value="1"/>
</dbReference>
<gene>
    <name evidence="8" type="ORF">BDV96DRAFT_653234</name>
</gene>
<feature type="transmembrane region" description="Helical" evidence="7">
    <location>
        <begin position="144"/>
        <end position="166"/>
    </location>
</feature>
<keyword evidence="3 7" id="KW-0812">Transmembrane</keyword>
<feature type="region of interest" description="Disordered" evidence="6">
    <location>
        <begin position="1"/>
        <end position="29"/>
    </location>
</feature>